<protein>
    <submittedName>
        <fullName evidence="1">Uncharacterized protein</fullName>
    </submittedName>
</protein>
<proteinExistence type="predicted"/>
<dbReference type="RefSeq" id="WP_006064533.1">
    <property type="nucleotide sequence ID" value="NZ_CP031305.1"/>
</dbReference>
<name>A0A4D6HMZ1_9EURY</name>
<gene>
    <name evidence="1" type="ORF">DV706_13065</name>
</gene>
<dbReference type="GeneID" id="39852192"/>
<accession>A0A4D6HMZ1</accession>
<dbReference type="Proteomes" id="UP000296822">
    <property type="component" value="Chromosome"/>
</dbReference>
<evidence type="ECO:0000313" key="2">
    <source>
        <dbReference type="Proteomes" id="UP000296822"/>
    </source>
</evidence>
<evidence type="ECO:0000313" key="1">
    <source>
        <dbReference type="EMBL" id="QCC55313.1"/>
    </source>
</evidence>
<dbReference type="KEGG" id="nbg:DV706_13065"/>
<organism evidence="1 2">
    <name type="scientific">Natronorubrum bangense</name>
    <dbReference type="NCBI Taxonomy" id="61858"/>
    <lineage>
        <taxon>Archaea</taxon>
        <taxon>Methanobacteriati</taxon>
        <taxon>Methanobacteriota</taxon>
        <taxon>Stenosarchaea group</taxon>
        <taxon>Halobacteria</taxon>
        <taxon>Halobacteriales</taxon>
        <taxon>Natrialbaceae</taxon>
        <taxon>Natronorubrum</taxon>
    </lineage>
</organism>
<dbReference type="AlphaFoldDB" id="A0A4D6HMZ1"/>
<reference evidence="1 2" key="1">
    <citation type="journal article" date="2019" name="Nat. Commun.">
        <title>A new type of DNA phosphorothioation-based antiviral system in archaea.</title>
        <authorList>
            <person name="Xiong L."/>
            <person name="Liu S."/>
            <person name="Chen S."/>
            <person name="Xiao Y."/>
            <person name="Zhu B."/>
            <person name="Gao Y."/>
            <person name="Zhang Y."/>
            <person name="Chen B."/>
            <person name="Luo J."/>
            <person name="Deng Z."/>
            <person name="Chen X."/>
            <person name="Wang L."/>
            <person name="Chen S."/>
        </authorList>
    </citation>
    <scope>NUCLEOTIDE SEQUENCE [LARGE SCALE GENOMIC DNA]</scope>
    <source>
        <strain evidence="1 2">JCM 10635</strain>
    </source>
</reference>
<sequence>MPGYGYERQLETDLESAILAVRQEGDGLDAGRVSAYLLGEDQINRYLIGLQNDCTRASFYCTATRSIAYKPVTGGSPSELADTVPGITNRRQLRDWIVEQDWSWLHPRYRWLLEAD</sequence>
<dbReference type="EMBL" id="CP031305">
    <property type="protein sequence ID" value="QCC55313.1"/>
    <property type="molecule type" value="Genomic_DNA"/>
</dbReference>